<name>A0AAN9GPB8_9CAEN</name>
<reference evidence="8 9" key="1">
    <citation type="submission" date="2024-02" db="EMBL/GenBank/DDBJ databases">
        <title>Chromosome-scale genome assembly of the rough periwinkle Littorina saxatilis.</title>
        <authorList>
            <person name="De Jode A."/>
            <person name="Faria R."/>
            <person name="Formenti G."/>
            <person name="Sims Y."/>
            <person name="Smith T.P."/>
            <person name="Tracey A."/>
            <person name="Wood J.M.D."/>
            <person name="Zagrodzka Z.B."/>
            <person name="Johannesson K."/>
            <person name="Butlin R.K."/>
            <person name="Leder E.H."/>
        </authorList>
    </citation>
    <scope>NUCLEOTIDE SEQUENCE [LARGE SCALE GENOMIC DNA]</scope>
    <source>
        <strain evidence="8">Snail1</strain>
        <tissue evidence="8">Muscle</tissue>
    </source>
</reference>
<dbReference type="Pfam" id="PF18459">
    <property type="entry name" value="PCSK9_C1"/>
    <property type="match status" value="1"/>
</dbReference>
<feature type="domain" description="GH10" evidence="7">
    <location>
        <begin position="209"/>
        <end position="531"/>
    </location>
</feature>
<evidence type="ECO:0000313" key="9">
    <source>
        <dbReference type="Proteomes" id="UP001374579"/>
    </source>
</evidence>
<evidence type="ECO:0000256" key="1">
    <source>
        <dbReference type="ARBA" id="ARBA00007495"/>
    </source>
</evidence>
<evidence type="ECO:0000256" key="6">
    <source>
        <dbReference type="SAM" id="SignalP"/>
    </source>
</evidence>
<keyword evidence="6" id="KW-0732">Signal</keyword>
<dbReference type="InterPro" id="IPR001000">
    <property type="entry name" value="GH10_dom"/>
</dbReference>
<dbReference type="InterPro" id="IPR044846">
    <property type="entry name" value="GH10"/>
</dbReference>
<accession>A0AAN9GPB8</accession>
<evidence type="ECO:0000313" key="8">
    <source>
        <dbReference type="EMBL" id="KAK7115789.1"/>
    </source>
</evidence>
<gene>
    <name evidence="8" type="ORF">V1264_001603</name>
</gene>
<keyword evidence="9" id="KW-1185">Reference proteome</keyword>
<proteinExistence type="inferred from homology"/>
<dbReference type="PANTHER" id="PTHR31490:SF1">
    <property type="entry name" value="ENDO-1,4-BETA-XYLANASE 1"/>
    <property type="match status" value="1"/>
</dbReference>
<keyword evidence="2" id="KW-0677">Repeat</keyword>
<dbReference type="InterPro" id="IPR041254">
    <property type="entry name" value="PCSK9_C1"/>
</dbReference>
<dbReference type="Gene3D" id="2.60.120.260">
    <property type="entry name" value="Galactose-binding domain-like"/>
    <property type="match status" value="1"/>
</dbReference>
<dbReference type="GO" id="GO:0000272">
    <property type="term" value="P:polysaccharide catabolic process"/>
    <property type="evidence" value="ECO:0007669"/>
    <property type="project" value="UniProtKB-KW"/>
</dbReference>
<keyword evidence="3" id="KW-0378">Hydrolase</keyword>
<dbReference type="InterPro" id="IPR008979">
    <property type="entry name" value="Galactose-bd-like_sf"/>
</dbReference>
<evidence type="ECO:0000256" key="3">
    <source>
        <dbReference type="ARBA" id="ARBA00022801"/>
    </source>
</evidence>
<organism evidence="8 9">
    <name type="scientific">Littorina saxatilis</name>
    <dbReference type="NCBI Taxonomy" id="31220"/>
    <lineage>
        <taxon>Eukaryota</taxon>
        <taxon>Metazoa</taxon>
        <taxon>Spiralia</taxon>
        <taxon>Lophotrochozoa</taxon>
        <taxon>Mollusca</taxon>
        <taxon>Gastropoda</taxon>
        <taxon>Caenogastropoda</taxon>
        <taxon>Littorinimorpha</taxon>
        <taxon>Littorinoidea</taxon>
        <taxon>Littorinidae</taxon>
        <taxon>Littorina</taxon>
    </lineage>
</organism>
<dbReference type="GO" id="GO:0031176">
    <property type="term" value="F:endo-1,4-beta-xylanase activity"/>
    <property type="evidence" value="ECO:0007669"/>
    <property type="project" value="UniProtKB-ARBA"/>
</dbReference>
<evidence type="ECO:0000256" key="5">
    <source>
        <dbReference type="ARBA" id="ARBA00023326"/>
    </source>
</evidence>
<dbReference type="Gene3D" id="2.60.120.690">
    <property type="entry name" value="Proprotein convertase subtilisin/kexin type 9"/>
    <property type="match status" value="2"/>
</dbReference>
<dbReference type="Pfam" id="PF02018">
    <property type="entry name" value="CBM_4_9"/>
    <property type="match status" value="1"/>
</dbReference>
<evidence type="ECO:0000256" key="2">
    <source>
        <dbReference type="ARBA" id="ARBA00022737"/>
    </source>
</evidence>
<dbReference type="InterPro" id="IPR017853">
    <property type="entry name" value="GH"/>
</dbReference>
<dbReference type="InterPro" id="IPR003305">
    <property type="entry name" value="CenC_carb-bd"/>
</dbReference>
<dbReference type="SMART" id="SM00633">
    <property type="entry name" value="Glyco_10"/>
    <property type="match status" value="1"/>
</dbReference>
<dbReference type="SUPFAM" id="SSF51445">
    <property type="entry name" value="(Trans)glycosidases"/>
    <property type="match status" value="1"/>
</dbReference>
<evidence type="ECO:0000259" key="7">
    <source>
        <dbReference type="PROSITE" id="PS51760"/>
    </source>
</evidence>
<dbReference type="PRINTS" id="PR00134">
    <property type="entry name" value="GLHYDRLASE10"/>
</dbReference>
<feature type="signal peptide" evidence="6">
    <location>
        <begin position="1"/>
        <end position="21"/>
    </location>
</feature>
<comment type="caution">
    <text evidence="8">The sequence shown here is derived from an EMBL/GenBank/DDBJ whole genome shotgun (WGS) entry which is preliminary data.</text>
</comment>
<dbReference type="PANTHER" id="PTHR31490">
    <property type="entry name" value="GLYCOSYL HYDROLASE"/>
    <property type="match status" value="1"/>
</dbReference>
<feature type="chain" id="PRO_5042937997" description="GH10 domain-containing protein" evidence="6">
    <location>
        <begin position="22"/>
        <end position="881"/>
    </location>
</feature>
<dbReference type="AlphaFoldDB" id="A0AAN9GPB8"/>
<keyword evidence="5" id="KW-0624">Polysaccharide degradation</keyword>
<dbReference type="EMBL" id="JBAMIC010000001">
    <property type="protein sequence ID" value="KAK7115789.1"/>
    <property type="molecule type" value="Genomic_DNA"/>
</dbReference>
<sequence length="881" mass="97365">MGGNSVWRMLVAVATWQLTAGQTNLLINPSFEDELSGSWQGNGFTFERVTTDAVDGTYSAKCSGRDRDVEGPLQQDIPFLKGRHYVFEGYAKLLNEKAGTIWQSYKVIVQMDLPDQANKQTYIIAYRAFVTKAQGWIRVNGSIEAPMKDPSNAKLSFRGPDPGVDFLVDDFKFYEVEENPFWRQEADANIENFRKANIALNVAIPSGVPAQDVDVEVSLKKHLFGFGAKIEEFELGLHPKTMYERIYNSWFNWATVQAYKWKFSKGERYDPDFSRATDATEVLLANGKTVRAHSILWDIKKNTPPWVIALRDDEVRPEISKHISYMMNLTKGKVAQWDVQNEHIHGHYYEERLQDPTISKNAYRQAKAEDPNGPVLYLNDFTCVTSGASTEDYYELAMEYLNEGVPVEGLGIQGHTKEFVKPDPTAMWRRLDRLAETGLDLMMTEFDIGWPDIAVRADWLEDSIRAFFGHPGLKGVIMWGFWNGSMRDPDHELVLGPNPNELTILESGERWACLTKKEWTTKETFNMATSPSPLSVRGFKGDYEVIVKVQSVPVQRETFTLGDGEAIVDIAVTDSNIPIELTEEEDFVPECISHREEAVVASATTSSLDEALTCRTVKSAPSGTAEDDAASVTCEADEVMTSCNSYHMLKQSDRKGEEMNLNAGGQMECTAYNGKSSISGTQYGILNLFARVLRARYWRMLARVRAVARCCKVAGLKCDYKTAGPSLVFKGAMAEARCSSDQFAFGCSAYQPFPDSNGVKPNDNVDGCLAQSGTQASSNSAERSGAYSYAACCSATSTLECMAVASSASKQRSGASAIAVCPDGFTMTGCNVFAADGKPAGAKIDVPRKTQKVTCKAYLGASLPRDAVGVKSYATCCRVAP</sequence>
<dbReference type="Pfam" id="PF00331">
    <property type="entry name" value="Glyco_hydro_10"/>
    <property type="match status" value="1"/>
</dbReference>
<dbReference type="Gene3D" id="3.20.20.80">
    <property type="entry name" value="Glycosidases"/>
    <property type="match status" value="1"/>
</dbReference>
<evidence type="ECO:0000256" key="4">
    <source>
        <dbReference type="ARBA" id="ARBA00023277"/>
    </source>
</evidence>
<keyword evidence="4" id="KW-0119">Carbohydrate metabolism</keyword>
<dbReference type="Proteomes" id="UP001374579">
    <property type="component" value="Unassembled WGS sequence"/>
</dbReference>
<comment type="similarity">
    <text evidence="1">Belongs to the glycosyl hydrolase 10 (cellulase F) family.</text>
</comment>
<protein>
    <recommendedName>
        <fullName evidence="7">GH10 domain-containing protein</fullName>
    </recommendedName>
</protein>
<dbReference type="SUPFAM" id="SSF49785">
    <property type="entry name" value="Galactose-binding domain-like"/>
    <property type="match status" value="1"/>
</dbReference>
<dbReference type="PROSITE" id="PS51760">
    <property type="entry name" value="GH10_2"/>
    <property type="match status" value="1"/>
</dbReference>